<gene>
    <name evidence="1" type="ORF">SELMODRAFT_424711</name>
</gene>
<accession>D8SQT8</accession>
<dbReference type="HOGENOM" id="CLU_1423733_0_0_1"/>
<evidence type="ECO:0000313" key="1">
    <source>
        <dbReference type="EMBL" id="EFJ13225.1"/>
    </source>
</evidence>
<proteinExistence type="predicted"/>
<reference evidence="1 2" key="1">
    <citation type="journal article" date="2011" name="Science">
        <title>The Selaginella genome identifies genetic changes associated with the evolution of vascular plants.</title>
        <authorList>
            <person name="Banks J.A."/>
            <person name="Nishiyama T."/>
            <person name="Hasebe M."/>
            <person name="Bowman J.L."/>
            <person name="Gribskov M."/>
            <person name="dePamphilis C."/>
            <person name="Albert V.A."/>
            <person name="Aono N."/>
            <person name="Aoyama T."/>
            <person name="Ambrose B.A."/>
            <person name="Ashton N.W."/>
            <person name="Axtell M.J."/>
            <person name="Barker E."/>
            <person name="Barker M.S."/>
            <person name="Bennetzen J.L."/>
            <person name="Bonawitz N.D."/>
            <person name="Chapple C."/>
            <person name="Cheng C."/>
            <person name="Correa L.G."/>
            <person name="Dacre M."/>
            <person name="DeBarry J."/>
            <person name="Dreyer I."/>
            <person name="Elias M."/>
            <person name="Engstrom E.M."/>
            <person name="Estelle M."/>
            <person name="Feng L."/>
            <person name="Finet C."/>
            <person name="Floyd S.K."/>
            <person name="Frommer W.B."/>
            <person name="Fujita T."/>
            <person name="Gramzow L."/>
            <person name="Gutensohn M."/>
            <person name="Harholt J."/>
            <person name="Hattori M."/>
            <person name="Heyl A."/>
            <person name="Hirai T."/>
            <person name="Hiwatashi Y."/>
            <person name="Ishikawa M."/>
            <person name="Iwata M."/>
            <person name="Karol K.G."/>
            <person name="Koehler B."/>
            <person name="Kolukisaoglu U."/>
            <person name="Kubo M."/>
            <person name="Kurata T."/>
            <person name="Lalonde S."/>
            <person name="Li K."/>
            <person name="Li Y."/>
            <person name="Litt A."/>
            <person name="Lyons E."/>
            <person name="Manning G."/>
            <person name="Maruyama T."/>
            <person name="Michael T.P."/>
            <person name="Mikami K."/>
            <person name="Miyazaki S."/>
            <person name="Morinaga S."/>
            <person name="Murata T."/>
            <person name="Mueller-Roeber B."/>
            <person name="Nelson D.R."/>
            <person name="Obara M."/>
            <person name="Oguri Y."/>
            <person name="Olmstead R.G."/>
            <person name="Onodera N."/>
            <person name="Petersen B.L."/>
            <person name="Pils B."/>
            <person name="Prigge M."/>
            <person name="Rensing S.A."/>
            <person name="Riano-Pachon D.M."/>
            <person name="Roberts A.W."/>
            <person name="Sato Y."/>
            <person name="Scheller H.V."/>
            <person name="Schulz B."/>
            <person name="Schulz C."/>
            <person name="Shakirov E.V."/>
            <person name="Shibagaki N."/>
            <person name="Shinohara N."/>
            <person name="Shippen D.E."/>
            <person name="Soerensen I."/>
            <person name="Sotooka R."/>
            <person name="Sugimoto N."/>
            <person name="Sugita M."/>
            <person name="Sumikawa N."/>
            <person name="Tanurdzic M."/>
            <person name="Theissen G."/>
            <person name="Ulvskov P."/>
            <person name="Wakazuki S."/>
            <person name="Weng J.K."/>
            <person name="Willats W.W."/>
            <person name="Wipf D."/>
            <person name="Wolf P.G."/>
            <person name="Yang L."/>
            <person name="Zimmer A.D."/>
            <person name="Zhu Q."/>
            <person name="Mitros T."/>
            <person name="Hellsten U."/>
            <person name="Loque D."/>
            <person name="Otillar R."/>
            <person name="Salamov A."/>
            <person name="Schmutz J."/>
            <person name="Shapiro H."/>
            <person name="Lindquist E."/>
            <person name="Lucas S."/>
            <person name="Rokhsar D."/>
            <person name="Grigoriev I.V."/>
        </authorList>
    </citation>
    <scope>NUCLEOTIDE SEQUENCE [LARGE SCALE GENOMIC DNA]</scope>
</reference>
<dbReference type="Gramene" id="EFJ13225">
    <property type="protein sequence ID" value="EFJ13225"/>
    <property type="gene ID" value="SELMODRAFT_424711"/>
</dbReference>
<name>D8SQT8_SELML</name>
<protein>
    <submittedName>
        <fullName evidence="1">Uncharacterized protein</fullName>
    </submittedName>
</protein>
<keyword evidence="2" id="KW-1185">Reference proteome</keyword>
<sequence length="191" mass="21083">MAQKDYTKAQAQIEQMQAQLAKMVGDHIVPDKAMFGSAANVCTTFLKMNAVTITTLFSVEEKSTKSDNAVVVTAWFSCWCTDVYTAFLKANTITTMIWSSLTFRIGTKKNKSDVIQCGFCAGVGNVANDNGVVHEIDALVDNTCRMRDFIFKCFGKDLESHYGGVGIRGDERIYLANVLGADITIIYMSKR</sequence>
<dbReference type="InParanoid" id="D8SQT8"/>
<dbReference type="KEGG" id="smo:SELMODRAFT_424711"/>
<dbReference type="Proteomes" id="UP000001514">
    <property type="component" value="Unassembled WGS sequence"/>
</dbReference>
<dbReference type="EMBL" id="GL377634">
    <property type="protein sequence ID" value="EFJ13225.1"/>
    <property type="molecule type" value="Genomic_DNA"/>
</dbReference>
<organism evidence="2">
    <name type="scientific">Selaginella moellendorffii</name>
    <name type="common">Spikemoss</name>
    <dbReference type="NCBI Taxonomy" id="88036"/>
    <lineage>
        <taxon>Eukaryota</taxon>
        <taxon>Viridiplantae</taxon>
        <taxon>Streptophyta</taxon>
        <taxon>Embryophyta</taxon>
        <taxon>Tracheophyta</taxon>
        <taxon>Lycopodiopsida</taxon>
        <taxon>Selaginellales</taxon>
        <taxon>Selaginellaceae</taxon>
        <taxon>Selaginella</taxon>
    </lineage>
</organism>
<dbReference type="AlphaFoldDB" id="D8SQT8"/>
<evidence type="ECO:0000313" key="2">
    <source>
        <dbReference type="Proteomes" id="UP000001514"/>
    </source>
</evidence>